<feature type="region of interest" description="Disordered" evidence="1">
    <location>
        <begin position="72"/>
        <end position="97"/>
    </location>
</feature>
<dbReference type="InterPro" id="IPR030678">
    <property type="entry name" value="Peptide/Ni-bd"/>
</dbReference>
<dbReference type="PANTHER" id="PTHR30290">
    <property type="entry name" value="PERIPLASMIC BINDING COMPONENT OF ABC TRANSPORTER"/>
    <property type="match status" value="1"/>
</dbReference>
<sequence length="650" mass="68177">MTILLPGRPDSGNARKVDRSLTAEASDAFGSGAATGEDLRGGLLRRTQKGTGTLLLSLVAAGALVAGCTTSGGGSTSSSAAPTGGSGSATSNTGTAPSEGTITYAAEQDFYAYNTFTVDGNATANQTVLNQVLRGFSYVDNKGAVQLDTEFGTIEKTSDDPLTVKYTLNDKAVWSDGQPIGCADLLMLWAASSGYYNKDGSTNPNGPTADSTNLFDAASTTGIEDTNKPTCKDGDKTITLVYRTPFVDWESAFATSSGGSIVPAHVAAKAAGTDTAGVVDAITNDKADVLTKVADFWNTGWALNKDTGLPSADVIPASGPYYIDSWQPGQSITLKANPKWWGTPAKTGTVVMRFIDQSQQVSALQSGEVDVIEPQANPDSLAALNALGSAVNVQSGSLFTYEHLDLNVNQAFSNEKLREAFFKCVPRQQIIDNLIKPSQPDATILNSLMLQQGQPAYDEVAAASGFSAYDQVDLDGAKAAYAASGAPAGQTVRIIHIDPNPRRTNEVALIKSSCDQVGFNIQDTPLASDAFGAARSGGDYDVALFAWAGSGLFGSISAQYASKDNGGPQNTAGWSDPAVDEAFTKLNSSTDEQTIVDELKKVDQIYAQKYWSIPLFTFPGLLASNSNVTGVELNSGQTQGTWNMQDWARS</sequence>
<dbReference type="Proteomes" id="UP000306985">
    <property type="component" value="Unassembled WGS sequence"/>
</dbReference>
<dbReference type="GO" id="GO:0043190">
    <property type="term" value="C:ATP-binding cassette (ABC) transporter complex"/>
    <property type="evidence" value="ECO:0007669"/>
    <property type="project" value="InterPro"/>
</dbReference>
<dbReference type="GO" id="GO:0015833">
    <property type="term" value="P:peptide transport"/>
    <property type="evidence" value="ECO:0007669"/>
    <property type="project" value="TreeGrafter"/>
</dbReference>
<organism evidence="3 4">
    <name type="scientific">Nakamurella flava</name>
    <dbReference type="NCBI Taxonomy" id="2576308"/>
    <lineage>
        <taxon>Bacteria</taxon>
        <taxon>Bacillati</taxon>
        <taxon>Actinomycetota</taxon>
        <taxon>Actinomycetes</taxon>
        <taxon>Nakamurellales</taxon>
        <taxon>Nakamurellaceae</taxon>
        <taxon>Nakamurella</taxon>
    </lineage>
</organism>
<proteinExistence type="predicted"/>
<dbReference type="Pfam" id="PF00496">
    <property type="entry name" value="SBP_bac_5"/>
    <property type="match status" value="1"/>
</dbReference>
<evidence type="ECO:0000313" key="3">
    <source>
        <dbReference type="EMBL" id="TKV61571.1"/>
    </source>
</evidence>
<dbReference type="Gene3D" id="3.10.105.10">
    <property type="entry name" value="Dipeptide-binding Protein, Domain 3"/>
    <property type="match status" value="1"/>
</dbReference>
<protein>
    <submittedName>
        <fullName evidence="3">ABC transporter family substrate-binding protein</fullName>
    </submittedName>
</protein>
<name>A0A4U6QMD6_9ACTN</name>
<evidence type="ECO:0000256" key="1">
    <source>
        <dbReference type="SAM" id="MobiDB-lite"/>
    </source>
</evidence>
<accession>A0A4U6QMD6</accession>
<feature type="domain" description="Solute-binding protein family 5" evidence="2">
    <location>
        <begin position="156"/>
        <end position="551"/>
    </location>
</feature>
<dbReference type="GO" id="GO:0042597">
    <property type="term" value="C:periplasmic space"/>
    <property type="evidence" value="ECO:0007669"/>
    <property type="project" value="UniProtKB-ARBA"/>
</dbReference>
<dbReference type="OrthoDB" id="3713816at2"/>
<reference evidence="3 4" key="1">
    <citation type="submission" date="2019-05" db="EMBL/GenBank/DDBJ databases">
        <title>Nakamurella sp. N5BH11, whole genome shotgun sequence.</title>
        <authorList>
            <person name="Tuo L."/>
        </authorList>
    </citation>
    <scope>NUCLEOTIDE SEQUENCE [LARGE SCALE GENOMIC DNA]</scope>
    <source>
        <strain evidence="3 4">N5BH11</strain>
    </source>
</reference>
<dbReference type="GO" id="GO:1904680">
    <property type="term" value="F:peptide transmembrane transporter activity"/>
    <property type="evidence" value="ECO:0007669"/>
    <property type="project" value="TreeGrafter"/>
</dbReference>
<evidence type="ECO:0000259" key="2">
    <source>
        <dbReference type="Pfam" id="PF00496"/>
    </source>
</evidence>
<comment type="caution">
    <text evidence="3">The sequence shown here is derived from an EMBL/GenBank/DDBJ whole genome shotgun (WGS) entry which is preliminary data.</text>
</comment>
<feature type="compositionally biased region" description="Low complexity" evidence="1">
    <location>
        <begin position="76"/>
        <end position="97"/>
    </location>
</feature>
<dbReference type="PANTHER" id="PTHR30290:SF65">
    <property type="entry name" value="MONOACYL PHOSPHATIDYLINOSITOL TETRAMANNOSIDE-BINDING PROTEIN LPQW-RELATED"/>
    <property type="match status" value="1"/>
</dbReference>
<dbReference type="InterPro" id="IPR039424">
    <property type="entry name" value="SBP_5"/>
</dbReference>
<dbReference type="SUPFAM" id="SSF53850">
    <property type="entry name" value="Periplasmic binding protein-like II"/>
    <property type="match status" value="1"/>
</dbReference>
<evidence type="ECO:0000313" key="4">
    <source>
        <dbReference type="Proteomes" id="UP000306985"/>
    </source>
</evidence>
<dbReference type="AlphaFoldDB" id="A0A4U6QMD6"/>
<dbReference type="Gene3D" id="3.40.190.10">
    <property type="entry name" value="Periplasmic binding protein-like II"/>
    <property type="match status" value="1"/>
</dbReference>
<dbReference type="PIRSF" id="PIRSF002741">
    <property type="entry name" value="MppA"/>
    <property type="match status" value="1"/>
</dbReference>
<dbReference type="EMBL" id="SZZH01000001">
    <property type="protein sequence ID" value="TKV61571.1"/>
    <property type="molecule type" value="Genomic_DNA"/>
</dbReference>
<dbReference type="InterPro" id="IPR000914">
    <property type="entry name" value="SBP_5_dom"/>
</dbReference>
<dbReference type="CDD" id="cd08501">
    <property type="entry name" value="PBP2_Lpqw"/>
    <property type="match status" value="1"/>
</dbReference>
<keyword evidence="4" id="KW-1185">Reference proteome</keyword>
<gene>
    <name evidence="3" type="ORF">FDO65_08400</name>
</gene>